<dbReference type="Proteomes" id="UP000009222">
    <property type="component" value="Chromosome"/>
</dbReference>
<reference evidence="1 2" key="2">
    <citation type="journal article" date="2011" name="ISME J.">
        <title>RNA-seq reveals cooperative metabolic interactions between two termite-gut spirochete species in co-culture.</title>
        <authorList>
            <person name="Rosenthal A.Z."/>
            <person name="Matson E.G."/>
            <person name="Eldar A."/>
            <person name="Leadbetter J.R."/>
        </authorList>
    </citation>
    <scope>NUCLEOTIDE SEQUENCE [LARGE SCALE GENOMIC DNA]</scope>
    <source>
        <strain evidence="2">ATCC BAA-888 / DSM 13862 / ZAS-9</strain>
    </source>
</reference>
<sequence>MQAERDYLVMKIFPSIRRYCEERDISFVELDLRTLPKKQKTFVKALEE</sequence>
<dbReference type="KEGG" id="taz:TREAZ_1516"/>
<protein>
    <submittedName>
        <fullName evidence="1">Uncharacterized protein</fullName>
    </submittedName>
</protein>
<evidence type="ECO:0000313" key="2">
    <source>
        <dbReference type="Proteomes" id="UP000009222"/>
    </source>
</evidence>
<keyword evidence="2" id="KW-1185">Reference proteome</keyword>
<accession>F5YE37</accession>
<dbReference type="EMBL" id="CP001841">
    <property type="protein sequence ID" value="AEF83031.1"/>
    <property type="molecule type" value="Genomic_DNA"/>
</dbReference>
<organism evidence="1 2">
    <name type="scientific">Leadbettera azotonutricia (strain ATCC BAA-888 / DSM 13862 / ZAS-9)</name>
    <name type="common">Treponema azotonutricium</name>
    <dbReference type="NCBI Taxonomy" id="545695"/>
    <lineage>
        <taxon>Bacteria</taxon>
        <taxon>Pseudomonadati</taxon>
        <taxon>Spirochaetota</taxon>
        <taxon>Spirochaetia</taxon>
        <taxon>Spirochaetales</taxon>
        <taxon>Breznakiellaceae</taxon>
        <taxon>Leadbettera</taxon>
    </lineage>
</organism>
<evidence type="ECO:0000313" key="1">
    <source>
        <dbReference type="EMBL" id="AEF83031.1"/>
    </source>
</evidence>
<reference evidence="2" key="1">
    <citation type="submission" date="2009-12" db="EMBL/GenBank/DDBJ databases">
        <title>Complete sequence of Treponema azotonutricium strain ZAS-9.</title>
        <authorList>
            <person name="Tetu S.G."/>
            <person name="Matson E."/>
            <person name="Ren Q."/>
            <person name="Seshadri R."/>
            <person name="Elbourne L."/>
            <person name="Hassan K.A."/>
            <person name="Durkin A."/>
            <person name="Radune D."/>
            <person name="Mohamoud Y."/>
            <person name="Shay R."/>
            <person name="Jin S."/>
            <person name="Zhang X."/>
            <person name="Lucey K."/>
            <person name="Ballor N.R."/>
            <person name="Ottesen E."/>
            <person name="Rosenthal R."/>
            <person name="Allen A."/>
            <person name="Leadbetter J.R."/>
            <person name="Paulsen I.T."/>
        </authorList>
    </citation>
    <scope>NUCLEOTIDE SEQUENCE [LARGE SCALE GENOMIC DNA]</scope>
    <source>
        <strain evidence="2">ATCC BAA-888 / DSM 13862 / ZAS-9</strain>
    </source>
</reference>
<dbReference type="STRING" id="545695.TREAZ_1516"/>
<dbReference type="InParanoid" id="F5YE37"/>
<proteinExistence type="predicted"/>
<gene>
    <name evidence="1" type="ordered locus">TREAZ_1516</name>
</gene>
<dbReference type="HOGENOM" id="CLU_3158984_0_0_12"/>
<dbReference type="AlphaFoldDB" id="F5YE37"/>
<name>F5YE37_LEAAZ</name>